<dbReference type="InterPro" id="IPR035901">
    <property type="entry name" value="GIY-YIG_endonuc_sf"/>
</dbReference>
<dbReference type="InterPro" id="IPR000305">
    <property type="entry name" value="GIY-YIG_endonuc"/>
</dbReference>
<evidence type="ECO:0000313" key="6">
    <source>
        <dbReference type="Proteomes" id="UP000030718"/>
    </source>
</evidence>
<dbReference type="SUPFAM" id="SSF82771">
    <property type="entry name" value="GIY-YIG endonuclease"/>
    <property type="match status" value="1"/>
</dbReference>
<evidence type="ECO:0000256" key="1">
    <source>
        <dbReference type="ARBA" id="ARBA00001946"/>
    </source>
</evidence>
<comment type="cofactor">
    <cofactor evidence="1">
        <name>Mg(2+)</name>
        <dbReference type="ChEBI" id="CHEBI:18420"/>
    </cofactor>
</comment>
<name>A0A0A7HGW1_9CAUD</name>
<dbReference type="CDD" id="cd10444">
    <property type="entry name" value="GIY-YIG_SegABCDEFG"/>
    <property type="match status" value="1"/>
</dbReference>
<dbReference type="OrthoDB" id="7844at10239"/>
<proteinExistence type="predicted"/>
<reference evidence="5 6" key="1">
    <citation type="submission" date="2014-10" db="EMBL/GenBank/DDBJ databases">
        <title>VR bacteriophages - a small but diverse group of low-temperature viruses.</title>
        <authorList>
            <person name="Kaliniene L."/>
            <person name="Meskys R."/>
            <person name="Simoliunas E."/>
            <person name="Zajanckauskaite A."/>
            <person name="Truncaite L."/>
        </authorList>
    </citation>
    <scope>NUCLEOTIDE SEQUENCE [LARGE SCALE GENOMIC DNA]</scope>
</reference>
<dbReference type="EMBL" id="KP007362">
    <property type="protein sequence ID" value="AIZ02800.1"/>
    <property type="molecule type" value="Genomic_DNA"/>
</dbReference>
<evidence type="ECO:0000259" key="4">
    <source>
        <dbReference type="PROSITE" id="PS50164"/>
    </source>
</evidence>
<feature type="compositionally biased region" description="Basic and acidic residues" evidence="3">
    <location>
        <begin position="104"/>
        <end position="113"/>
    </location>
</feature>
<feature type="domain" description="GIY-YIG" evidence="4">
    <location>
        <begin position="4"/>
        <end position="87"/>
    </location>
</feature>
<keyword evidence="2" id="KW-0460">Magnesium</keyword>
<dbReference type="GO" id="GO:0004519">
    <property type="term" value="F:endonuclease activity"/>
    <property type="evidence" value="ECO:0007669"/>
    <property type="project" value="UniProtKB-KW"/>
</dbReference>
<organism evidence="5 6">
    <name type="scientific">Escherichia phage vB_EcoM_VR26</name>
    <dbReference type="NCBI Taxonomy" id="1567029"/>
    <lineage>
        <taxon>Viruses</taxon>
        <taxon>Duplodnaviria</taxon>
        <taxon>Heunggongvirae</taxon>
        <taxon>Uroviricota</taxon>
        <taxon>Caudoviricetes</taxon>
        <taxon>Pantevenvirales</taxon>
        <taxon>Straboviridae</taxon>
        <taxon>Tevenvirinae</taxon>
        <taxon>Gaprivervirus</taxon>
        <taxon>Gaprivervirus vr26</taxon>
    </lineage>
</organism>
<evidence type="ECO:0000313" key="5">
    <source>
        <dbReference type="EMBL" id="AIZ02800.1"/>
    </source>
</evidence>
<keyword evidence="5" id="KW-0540">Nuclease</keyword>
<keyword evidence="6" id="KW-1185">Reference proteome</keyword>
<sequence>MNKEFNFVYVTTNLENGKKYIGKHSTDDMFDGYYGTGELIKKAYKKYGKDLFETKIIKFFDTEDEAYDYEEFLVDESIIYDDRYYNIDLGGKGSMRGRKHKESSKKQISDKMKGRSKPPRSKEYIENFEKAMAKRRKPKSPPKPRVFVRGEEHPLYKRPRPQSVIDLCKLNNRKHPIWQSYDILFKLWKENDKPGWRKMTRLAIENGFPNTAYDKMIKQFKQDSE</sequence>
<dbReference type="Proteomes" id="UP000030718">
    <property type="component" value="Segment"/>
</dbReference>
<dbReference type="SMART" id="SM00465">
    <property type="entry name" value="GIYc"/>
    <property type="match status" value="1"/>
</dbReference>
<evidence type="ECO:0000256" key="3">
    <source>
        <dbReference type="SAM" id="MobiDB-lite"/>
    </source>
</evidence>
<keyword evidence="5" id="KW-0378">Hydrolase</keyword>
<keyword evidence="5" id="KW-0255">Endonuclease</keyword>
<feature type="region of interest" description="Disordered" evidence="3">
    <location>
        <begin position="94"/>
        <end position="121"/>
    </location>
</feature>
<protein>
    <submittedName>
        <fullName evidence="5">Homing endonuclease</fullName>
    </submittedName>
</protein>
<dbReference type="KEGG" id="vg:26640456"/>
<dbReference type="GeneID" id="26640456"/>
<gene>
    <name evidence="5" type="primary">segA</name>
    <name evidence="5" type="ORF">VR26_163</name>
</gene>
<accession>A0A0A7HGW1</accession>
<dbReference type="PROSITE" id="PS50164">
    <property type="entry name" value="GIY_YIG"/>
    <property type="match status" value="1"/>
</dbReference>
<dbReference type="RefSeq" id="YP_009214000.1">
    <property type="nucleotide sequence ID" value="NC_028957.1"/>
</dbReference>
<evidence type="ECO:0000256" key="2">
    <source>
        <dbReference type="ARBA" id="ARBA00022842"/>
    </source>
</evidence>